<evidence type="ECO:0000313" key="1">
    <source>
        <dbReference type="EMBL" id="SUI56105.1"/>
    </source>
</evidence>
<gene>
    <name evidence="1" type="primary">tyrB_2</name>
    <name evidence="1" type="ORF">NCTC10211_03171</name>
</gene>
<dbReference type="InterPro" id="IPR015422">
    <property type="entry name" value="PyrdxlP-dep_Trfase_small"/>
</dbReference>
<reference evidence="1 2" key="1">
    <citation type="submission" date="2018-06" db="EMBL/GenBank/DDBJ databases">
        <authorList>
            <consortium name="Pathogen Informatics"/>
            <person name="Doyle S."/>
        </authorList>
    </citation>
    <scope>NUCLEOTIDE SEQUENCE [LARGE SCALE GENOMIC DNA]</scope>
    <source>
        <strain evidence="1 2">NCTC10211</strain>
    </source>
</reference>
<protein>
    <submittedName>
        <fullName evidence="1">Tyrosine aminotransferase</fullName>
        <ecNumber evidence="1">2.6.1.5</ecNumber>
    </submittedName>
</protein>
<keyword evidence="1" id="KW-0808">Transferase</keyword>
<evidence type="ECO:0000313" key="2">
    <source>
        <dbReference type="Proteomes" id="UP000254765"/>
    </source>
</evidence>
<dbReference type="InterPro" id="IPR015424">
    <property type="entry name" value="PyrdxlP-dep_Trfase"/>
</dbReference>
<name>A0A379Z7U3_SERMA</name>
<organism evidence="1 2">
    <name type="scientific">Serratia marcescens</name>
    <dbReference type="NCBI Taxonomy" id="615"/>
    <lineage>
        <taxon>Bacteria</taxon>
        <taxon>Pseudomonadati</taxon>
        <taxon>Pseudomonadota</taxon>
        <taxon>Gammaproteobacteria</taxon>
        <taxon>Enterobacterales</taxon>
        <taxon>Yersiniaceae</taxon>
        <taxon>Serratia</taxon>
    </lineage>
</organism>
<keyword evidence="1" id="KW-0032">Aminotransferase</keyword>
<dbReference type="AlphaFoldDB" id="A0A379Z7U3"/>
<dbReference type="SUPFAM" id="SSF53383">
    <property type="entry name" value="PLP-dependent transferases"/>
    <property type="match status" value="1"/>
</dbReference>
<proteinExistence type="predicted"/>
<dbReference type="Gene3D" id="3.90.1150.10">
    <property type="entry name" value="Aspartate Aminotransferase, domain 1"/>
    <property type="match status" value="1"/>
</dbReference>
<sequence length="49" mass="5440">MFKQITPSAADPIMSLMEAYLQDPNPKKVNLGIGLYYDRQGNIPLMQAG</sequence>
<dbReference type="EMBL" id="UGYK01000002">
    <property type="protein sequence ID" value="SUI56105.1"/>
    <property type="molecule type" value="Genomic_DNA"/>
</dbReference>
<accession>A0A379Z7U3</accession>
<dbReference type="Proteomes" id="UP000254765">
    <property type="component" value="Unassembled WGS sequence"/>
</dbReference>
<dbReference type="GO" id="GO:0008483">
    <property type="term" value="F:transaminase activity"/>
    <property type="evidence" value="ECO:0007669"/>
    <property type="project" value="UniProtKB-KW"/>
</dbReference>
<dbReference type="EC" id="2.6.1.5" evidence="1"/>